<dbReference type="Proteomes" id="UP000010798">
    <property type="component" value="Chromosome"/>
</dbReference>
<dbReference type="EMBL" id="CP003364">
    <property type="protein sequence ID" value="AGA28720.1"/>
    <property type="molecule type" value="Genomic_DNA"/>
</dbReference>
<keyword evidence="2" id="KW-1185">Reference proteome</keyword>
<dbReference type="STRING" id="886293.Sinac_4539"/>
<dbReference type="RefSeq" id="WP_015247836.1">
    <property type="nucleotide sequence ID" value="NC_019892.1"/>
</dbReference>
<dbReference type="KEGG" id="saci:Sinac_4539"/>
<organism evidence="1 2">
    <name type="scientific">Singulisphaera acidiphila (strain ATCC BAA-1392 / DSM 18658 / VKM B-2454 / MOB10)</name>
    <dbReference type="NCBI Taxonomy" id="886293"/>
    <lineage>
        <taxon>Bacteria</taxon>
        <taxon>Pseudomonadati</taxon>
        <taxon>Planctomycetota</taxon>
        <taxon>Planctomycetia</taxon>
        <taxon>Isosphaerales</taxon>
        <taxon>Isosphaeraceae</taxon>
        <taxon>Singulisphaera</taxon>
    </lineage>
</organism>
<dbReference type="HOGENOM" id="CLU_1668225_0_0_0"/>
<gene>
    <name evidence="1" type="ordered locus">Sinac_4539</name>
</gene>
<proteinExistence type="predicted"/>
<evidence type="ECO:0000313" key="1">
    <source>
        <dbReference type="EMBL" id="AGA28720.1"/>
    </source>
</evidence>
<evidence type="ECO:0000313" key="2">
    <source>
        <dbReference type="Proteomes" id="UP000010798"/>
    </source>
</evidence>
<accession>L0DIP0</accession>
<protein>
    <submittedName>
        <fullName evidence="1">Uncharacterized protein</fullName>
    </submittedName>
</protein>
<name>L0DIP0_SINAD</name>
<sequence length="158" mass="17666">MTDPELAALEAIVAAPLAWSPIADLKLLGHTPETLAGLQALGLVEPWGSAADLVWTLTPWGATVLEVVIIEHGPNEVPRWSQPWNAPRFVRVPRHRHEMRWPWMEELPSRDLGPLDVLILGEDAKPLLLFGRTVVKDKRIKPPPRAKKAKAKRRRKAG</sequence>
<reference evidence="1 2" key="1">
    <citation type="submission" date="2012-02" db="EMBL/GenBank/DDBJ databases">
        <title>Complete sequence of chromosome of Singulisphaera acidiphila DSM 18658.</title>
        <authorList>
            <consortium name="US DOE Joint Genome Institute (JGI-PGF)"/>
            <person name="Lucas S."/>
            <person name="Copeland A."/>
            <person name="Lapidus A."/>
            <person name="Glavina del Rio T."/>
            <person name="Dalin E."/>
            <person name="Tice H."/>
            <person name="Bruce D."/>
            <person name="Goodwin L."/>
            <person name="Pitluck S."/>
            <person name="Peters L."/>
            <person name="Ovchinnikova G."/>
            <person name="Chertkov O."/>
            <person name="Kyrpides N."/>
            <person name="Mavromatis K."/>
            <person name="Ivanova N."/>
            <person name="Brettin T."/>
            <person name="Detter J.C."/>
            <person name="Han C."/>
            <person name="Larimer F."/>
            <person name="Land M."/>
            <person name="Hauser L."/>
            <person name="Markowitz V."/>
            <person name="Cheng J.-F."/>
            <person name="Hugenholtz P."/>
            <person name="Woyke T."/>
            <person name="Wu D."/>
            <person name="Tindall B."/>
            <person name="Pomrenke H."/>
            <person name="Brambilla E."/>
            <person name="Klenk H.-P."/>
            <person name="Eisen J.A."/>
        </authorList>
    </citation>
    <scope>NUCLEOTIDE SEQUENCE [LARGE SCALE GENOMIC DNA]</scope>
    <source>
        <strain evidence="2">ATCC BAA-1392 / DSM 18658 / VKM B-2454 / MOB10</strain>
    </source>
</reference>
<dbReference type="AlphaFoldDB" id="L0DIP0"/>